<dbReference type="PhylomeDB" id="B0YA63"/>
<name>B0YA63_ASPFC</name>
<dbReference type="GO" id="GO:0000149">
    <property type="term" value="F:SNARE binding"/>
    <property type="evidence" value="ECO:0007669"/>
    <property type="project" value="TreeGrafter"/>
</dbReference>
<evidence type="ECO:0000256" key="2">
    <source>
        <dbReference type="ARBA" id="ARBA00013807"/>
    </source>
</evidence>
<protein>
    <recommendedName>
        <fullName evidence="2">Autophagy-related protein 14</fullName>
    </recommendedName>
</protein>
<accession>B0YA63</accession>
<dbReference type="GO" id="GO:0035493">
    <property type="term" value="P:SNARE complex assembly"/>
    <property type="evidence" value="ECO:0007669"/>
    <property type="project" value="TreeGrafter"/>
</dbReference>
<evidence type="ECO:0000256" key="1">
    <source>
        <dbReference type="ARBA" id="ARBA00009574"/>
    </source>
</evidence>
<evidence type="ECO:0000256" key="4">
    <source>
        <dbReference type="SAM" id="MobiDB-lite"/>
    </source>
</evidence>
<dbReference type="GO" id="GO:0000323">
    <property type="term" value="C:lytic vacuole"/>
    <property type="evidence" value="ECO:0007669"/>
    <property type="project" value="TreeGrafter"/>
</dbReference>
<dbReference type="Pfam" id="PF10186">
    <property type="entry name" value="ATG14"/>
    <property type="match status" value="1"/>
</dbReference>
<dbReference type="VEuPathDB" id="FungiDB:AFUB_083550"/>
<dbReference type="InterPro" id="IPR018791">
    <property type="entry name" value="UV_resistance/autophagy_Atg14"/>
</dbReference>
<keyword evidence="3" id="KW-0175">Coiled coil</keyword>
<sequence length="543" mass="61191">MNCPICSRVSSSRLRFYCPTCACNQIYTLRIDNARALLEKETLGRQVEKALLHQTSPTLSYHRFEECSTQSPDKVPSPQDVLQIITAKAESSIRRKELALQIQQLKSEIKDRQLGISQRRLTLARRRSDAESSKFQLESREVALICGVQNTIKRTERLWHSLHSKTVEARIFLCREVANLYSLRQWMKQDGSEMKETYVIGGVPIVDLRDLNGKSQNCPLLLDMPAPSINAQIGATAVQISTSFSNIARLLVLVSHYLSLRLPAEITLPHKDHPVPTIHAPIASYISRESILTATSTQPHNLASSTTHPLGFQSNHYQPRPLTIDRSLPKLAREDPESYVLFLEGVTLLAWNVSWLCRTQGLNIASDSWEEICNIGKNMWQLLVAPPLEEATLMRAFAVRETKPMKPLRDLPKTSLQKTISFPMMGHYSHGTVHSFLGASEGTEFVRTWRLPIPLKVVDKLKSTLLGEMASAEWEVLEEKEWNDSEQSSTRVLAQGSRSQPEDDVMPDKNHVSHMASASGVRNDLDSTSRPRGSSGWTKLRSR</sequence>
<evidence type="ECO:0000313" key="6">
    <source>
        <dbReference type="Proteomes" id="UP000001699"/>
    </source>
</evidence>
<dbReference type="PANTHER" id="PTHR15157">
    <property type="entry name" value="UV RADIATION RESISTANCE-ASSOCIATED GENE PROTEIN"/>
    <property type="match status" value="1"/>
</dbReference>
<dbReference type="GO" id="GO:0005768">
    <property type="term" value="C:endosome"/>
    <property type="evidence" value="ECO:0007669"/>
    <property type="project" value="TreeGrafter"/>
</dbReference>
<dbReference type="HOGENOM" id="CLU_021590_1_0_1"/>
<evidence type="ECO:0000256" key="3">
    <source>
        <dbReference type="ARBA" id="ARBA00023054"/>
    </source>
</evidence>
<proteinExistence type="inferred from homology"/>
<comment type="similarity">
    <text evidence="1">Belongs to the ATG14 family.</text>
</comment>
<dbReference type="PANTHER" id="PTHR15157:SF13">
    <property type="entry name" value="AUTOPHAGY-RELATED PROTEIN 14"/>
    <property type="match status" value="1"/>
</dbReference>
<keyword evidence="6" id="KW-1185">Reference proteome</keyword>
<dbReference type="GO" id="GO:0032991">
    <property type="term" value="C:protein-containing complex"/>
    <property type="evidence" value="ECO:0007669"/>
    <property type="project" value="UniProtKB-ARBA"/>
</dbReference>
<dbReference type="OrthoDB" id="16772at2759"/>
<gene>
    <name evidence="5" type="ORF">AFUB_083550</name>
</gene>
<feature type="compositionally biased region" description="Polar residues" evidence="4">
    <location>
        <begin position="485"/>
        <end position="499"/>
    </location>
</feature>
<dbReference type="AlphaFoldDB" id="B0YA63"/>
<reference evidence="5 6" key="1">
    <citation type="journal article" date="2008" name="PLoS Genet.">
        <title>Genomic islands in the pathogenic filamentous fungus Aspergillus fumigatus.</title>
        <authorList>
            <person name="Fedorova N.D."/>
            <person name="Khaldi N."/>
            <person name="Joardar V.S."/>
            <person name="Maiti R."/>
            <person name="Amedeo P."/>
            <person name="Anderson M.J."/>
            <person name="Crabtree J."/>
            <person name="Silva J.C."/>
            <person name="Badger J.H."/>
            <person name="Albarraq A."/>
            <person name="Angiuoli S."/>
            <person name="Bussey H."/>
            <person name="Bowyer P."/>
            <person name="Cotty P.J."/>
            <person name="Dyer P.S."/>
            <person name="Egan A."/>
            <person name="Galens K."/>
            <person name="Fraser-Liggett C.M."/>
            <person name="Haas B.J."/>
            <person name="Inman J.M."/>
            <person name="Kent R."/>
            <person name="Lemieux S."/>
            <person name="Malavazi I."/>
            <person name="Orvis J."/>
            <person name="Roemer T."/>
            <person name="Ronning C.M."/>
            <person name="Sundaram J.P."/>
            <person name="Sutton G."/>
            <person name="Turner G."/>
            <person name="Venter J.C."/>
            <person name="White O.R."/>
            <person name="Whitty B.R."/>
            <person name="Youngman P."/>
            <person name="Wolfe K.H."/>
            <person name="Goldman G.H."/>
            <person name="Wortman J.R."/>
            <person name="Jiang B."/>
            <person name="Denning D.W."/>
            <person name="Nierman W.C."/>
        </authorList>
    </citation>
    <scope>NUCLEOTIDE SEQUENCE [LARGE SCALE GENOMIC DNA]</scope>
    <source>
        <strain evidence="6">CBS 144.89 / FGSC A1163 / CEA10</strain>
    </source>
</reference>
<dbReference type="EMBL" id="DS499600">
    <property type="protein sequence ID" value="EDP48906.1"/>
    <property type="molecule type" value="Genomic_DNA"/>
</dbReference>
<dbReference type="Proteomes" id="UP000001699">
    <property type="component" value="Unassembled WGS sequence"/>
</dbReference>
<evidence type="ECO:0000313" key="5">
    <source>
        <dbReference type="EMBL" id="EDP48906.1"/>
    </source>
</evidence>
<organism evidence="5 6">
    <name type="scientific">Aspergillus fumigatus (strain CBS 144.89 / FGSC A1163 / CEA10)</name>
    <name type="common">Neosartorya fumigata</name>
    <dbReference type="NCBI Taxonomy" id="451804"/>
    <lineage>
        <taxon>Eukaryota</taxon>
        <taxon>Fungi</taxon>
        <taxon>Dikarya</taxon>
        <taxon>Ascomycota</taxon>
        <taxon>Pezizomycotina</taxon>
        <taxon>Eurotiomycetes</taxon>
        <taxon>Eurotiomycetidae</taxon>
        <taxon>Eurotiales</taxon>
        <taxon>Aspergillaceae</taxon>
        <taxon>Aspergillus</taxon>
        <taxon>Aspergillus subgen. Fumigati</taxon>
    </lineage>
</organism>
<feature type="region of interest" description="Disordered" evidence="4">
    <location>
        <begin position="479"/>
        <end position="543"/>
    </location>
</feature>